<dbReference type="AlphaFoldDB" id="A0A3D9JS21"/>
<keyword evidence="3" id="KW-0804">Transcription</keyword>
<dbReference type="SUPFAM" id="SSF55781">
    <property type="entry name" value="GAF domain-like"/>
    <property type="match status" value="1"/>
</dbReference>
<dbReference type="GO" id="GO:0003677">
    <property type="term" value="F:DNA binding"/>
    <property type="evidence" value="ECO:0007669"/>
    <property type="project" value="UniProtKB-KW"/>
</dbReference>
<evidence type="ECO:0000259" key="4">
    <source>
        <dbReference type="PROSITE" id="PS51077"/>
    </source>
</evidence>
<evidence type="ECO:0000313" key="7">
    <source>
        <dbReference type="Proteomes" id="UP000256977"/>
    </source>
</evidence>
<evidence type="ECO:0000259" key="5">
    <source>
        <dbReference type="PROSITE" id="PS51078"/>
    </source>
</evidence>
<evidence type="ECO:0000256" key="1">
    <source>
        <dbReference type="ARBA" id="ARBA00023015"/>
    </source>
</evidence>
<name>A0A3D9JS21_9BACL</name>
<evidence type="ECO:0000313" key="6">
    <source>
        <dbReference type="EMBL" id="RED76745.1"/>
    </source>
</evidence>
<dbReference type="Pfam" id="PF09339">
    <property type="entry name" value="HTH_IclR"/>
    <property type="match status" value="1"/>
</dbReference>
<dbReference type="InterPro" id="IPR005471">
    <property type="entry name" value="Tscrpt_reg_IclR_N"/>
</dbReference>
<dbReference type="GO" id="GO:0045892">
    <property type="term" value="P:negative regulation of DNA-templated transcription"/>
    <property type="evidence" value="ECO:0007669"/>
    <property type="project" value="UniProtKB-ARBA"/>
</dbReference>
<dbReference type="OrthoDB" id="9791752at2"/>
<dbReference type="InterPro" id="IPR029016">
    <property type="entry name" value="GAF-like_dom_sf"/>
</dbReference>
<protein>
    <submittedName>
        <fullName evidence="6">IclR family transcriptional regulator</fullName>
    </submittedName>
</protein>
<dbReference type="InterPro" id="IPR036390">
    <property type="entry name" value="WH_DNA-bd_sf"/>
</dbReference>
<keyword evidence="7" id="KW-1185">Reference proteome</keyword>
<dbReference type="SUPFAM" id="SSF46785">
    <property type="entry name" value="Winged helix' DNA-binding domain"/>
    <property type="match status" value="1"/>
</dbReference>
<dbReference type="InterPro" id="IPR050707">
    <property type="entry name" value="HTH_MetabolicPath_Reg"/>
</dbReference>
<evidence type="ECO:0000256" key="2">
    <source>
        <dbReference type="ARBA" id="ARBA00023125"/>
    </source>
</evidence>
<dbReference type="Proteomes" id="UP000256977">
    <property type="component" value="Unassembled WGS sequence"/>
</dbReference>
<dbReference type="InterPro" id="IPR014757">
    <property type="entry name" value="Tscrpt_reg_IclR_C"/>
</dbReference>
<dbReference type="PROSITE" id="PS51078">
    <property type="entry name" value="ICLR_ED"/>
    <property type="match status" value="1"/>
</dbReference>
<dbReference type="GO" id="GO:0003700">
    <property type="term" value="F:DNA-binding transcription factor activity"/>
    <property type="evidence" value="ECO:0007669"/>
    <property type="project" value="TreeGrafter"/>
</dbReference>
<organism evidence="6 7">
    <name type="scientific">Cohnella phaseoli</name>
    <dbReference type="NCBI Taxonomy" id="456490"/>
    <lineage>
        <taxon>Bacteria</taxon>
        <taxon>Bacillati</taxon>
        <taxon>Bacillota</taxon>
        <taxon>Bacilli</taxon>
        <taxon>Bacillales</taxon>
        <taxon>Paenibacillaceae</taxon>
        <taxon>Cohnella</taxon>
    </lineage>
</organism>
<evidence type="ECO:0000256" key="3">
    <source>
        <dbReference type="ARBA" id="ARBA00023163"/>
    </source>
</evidence>
<dbReference type="Gene3D" id="3.30.450.40">
    <property type="match status" value="1"/>
</dbReference>
<reference evidence="6 7" key="1">
    <citation type="submission" date="2018-07" db="EMBL/GenBank/DDBJ databases">
        <title>Genomic Encyclopedia of Type Strains, Phase III (KMG-III): the genomes of soil and plant-associated and newly described type strains.</title>
        <authorList>
            <person name="Whitman W."/>
        </authorList>
    </citation>
    <scope>NUCLEOTIDE SEQUENCE [LARGE SCALE GENOMIC DNA]</scope>
    <source>
        <strain evidence="6 7">CECT 7287</strain>
    </source>
</reference>
<proteinExistence type="predicted"/>
<dbReference type="RefSeq" id="WP_116061542.1">
    <property type="nucleotide sequence ID" value="NZ_QRDZ01000011.1"/>
</dbReference>
<dbReference type="PANTHER" id="PTHR30136:SF24">
    <property type="entry name" value="HTH-TYPE TRANSCRIPTIONAL REPRESSOR ALLR"/>
    <property type="match status" value="1"/>
</dbReference>
<comment type="caution">
    <text evidence="6">The sequence shown here is derived from an EMBL/GenBank/DDBJ whole genome shotgun (WGS) entry which is preliminary data.</text>
</comment>
<dbReference type="PANTHER" id="PTHR30136">
    <property type="entry name" value="HELIX-TURN-HELIX TRANSCRIPTIONAL REGULATOR, ICLR FAMILY"/>
    <property type="match status" value="1"/>
</dbReference>
<dbReference type="InterPro" id="IPR036388">
    <property type="entry name" value="WH-like_DNA-bd_sf"/>
</dbReference>
<accession>A0A3D9JS21</accession>
<dbReference type="SMART" id="SM00346">
    <property type="entry name" value="HTH_ICLR"/>
    <property type="match status" value="1"/>
</dbReference>
<feature type="domain" description="HTH iclR-type" evidence="4">
    <location>
        <begin position="8"/>
        <end position="69"/>
    </location>
</feature>
<feature type="domain" description="IclR-ED" evidence="5">
    <location>
        <begin position="70"/>
        <end position="256"/>
    </location>
</feature>
<sequence>MNEKKYWAPAIEKAHYILNLIAREPHKLRLMDLSARLGINKSSMFTLLATLEELEWIGKREDGTYALGSTLGHLGSAYLGQYDLAARFREEAAKTRDLLNETIQLAKLDGGSVLYLEKVEAPSRVRLVSEPGMRFPAHATALGKALLAGESEDAWLTRLGEEPFEALTPNTITQRGTLSAQLREVKAHGYSTEEQEAVMGFCCTAAPVLGPDGKAIAAVSASLPLHKWQDGKEKAIVEIKRLAQRLSLSETAIEKE</sequence>
<dbReference type="Pfam" id="PF01614">
    <property type="entry name" value="IclR_C"/>
    <property type="match status" value="1"/>
</dbReference>
<dbReference type="Gene3D" id="1.10.10.10">
    <property type="entry name" value="Winged helix-like DNA-binding domain superfamily/Winged helix DNA-binding domain"/>
    <property type="match status" value="1"/>
</dbReference>
<gene>
    <name evidence="6" type="ORF">DFP98_111129</name>
</gene>
<dbReference type="EMBL" id="QRDZ01000011">
    <property type="protein sequence ID" value="RED76745.1"/>
    <property type="molecule type" value="Genomic_DNA"/>
</dbReference>
<keyword evidence="2" id="KW-0238">DNA-binding</keyword>
<dbReference type="PROSITE" id="PS51077">
    <property type="entry name" value="HTH_ICLR"/>
    <property type="match status" value="1"/>
</dbReference>
<keyword evidence="1" id="KW-0805">Transcription regulation</keyword>